<dbReference type="PANTHER" id="PTHR45947:SF3">
    <property type="entry name" value="SULFOQUINOVOSYL TRANSFERASE SQD2"/>
    <property type="match status" value="1"/>
</dbReference>
<evidence type="ECO:0000313" key="2">
    <source>
        <dbReference type="EMBL" id="NWK55180.1"/>
    </source>
</evidence>
<keyword evidence="2" id="KW-0808">Transferase</keyword>
<organism evidence="2 3">
    <name type="scientific">Oceaniferula marina</name>
    <dbReference type="NCBI Taxonomy" id="2748318"/>
    <lineage>
        <taxon>Bacteria</taxon>
        <taxon>Pseudomonadati</taxon>
        <taxon>Verrucomicrobiota</taxon>
        <taxon>Verrucomicrobiia</taxon>
        <taxon>Verrucomicrobiales</taxon>
        <taxon>Verrucomicrobiaceae</taxon>
        <taxon>Oceaniferula</taxon>
    </lineage>
</organism>
<dbReference type="CDD" id="cd03801">
    <property type="entry name" value="GT4_PimA-like"/>
    <property type="match status" value="1"/>
</dbReference>
<dbReference type="InterPro" id="IPR001296">
    <property type="entry name" value="Glyco_trans_1"/>
</dbReference>
<protein>
    <submittedName>
        <fullName evidence="2">Glycosyltransferase family 4 protein</fullName>
    </submittedName>
</protein>
<keyword evidence="3" id="KW-1185">Reference proteome</keyword>
<dbReference type="EMBL" id="JACBAZ010000002">
    <property type="protein sequence ID" value="NWK55180.1"/>
    <property type="molecule type" value="Genomic_DNA"/>
</dbReference>
<dbReference type="Gene3D" id="3.40.50.2000">
    <property type="entry name" value="Glycogen Phosphorylase B"/>
    <property type="match status" value="2"/>
</dbReference>
<evidence type="ECO:0000259" key="1">
    <source>
        <dbReference type="Pfam" id="PF00534"/>
    </source>
</evidence>
<proteinExistence type="predicted"/>
<dbReference type="AlphaFoldDB" id="A0A851GKD2"/>
<sequence>MSAYACEPDKGSEPEVGWQWVIHLAKHCDVTVLTRSNNRKAIEAKLQSLSRPCPNFMYMDLSSTMRSIKKKVRPDFLSVSLYYWLWQRKASKKIRELCAKQDYDLVHHLTIASFRLPFAVTGHGLPCVVGPVGGCEEFPEALFPNGEFSVRFKESLRNWMTRLHIRAGFGMRRYKEADQVLASTQEMSDVFKKCGVDSIVVPQIGMPTLRCQKWNTQPRKIRKKFRLLFVGGLFYWKGIELALQVMTKLPQYVTLDLLGGGGEQSALAKEVLRLHLEDRVKFLGRKPRKEVLALYEDYDTFLYPSLHDSGAFTVLEAMASGLPIICLDRGGPALSVTNECGKVVVTRGRADTIDGLVTAVKYYLDHPSKVTEHGANGRMRVEEAYNWKQKAKQMTELYSSIINRTT</sequence>
<dbReference type="SUPFAM" id="SSF53756">
    <property type="entry name" value="UDP-Glycosyltransferase/glycogen phosphorylase"/>
    <property type="match status" value="1"/>
</dbReference>
<feature type="domain" description="Glycosyl transferase family 1" evidence="1">
    <location>
        <begin position="217"/>
        <end position="368"/>
    </location>
</feature>
<comment type="caution">
    <text evidence="2">The sequence shown here is derived from an EMBL/GenBank/DDBJ whole genome shotgun (WGS) entry which is preliminary data.</text>
</comment>
<dbReference type="PANTHER" id="PTHR45947">
    <property type="entry name" value="SULFOQUINOVOSYL TRANSFERASE SQD2"/>
    <property type="match status" value="1"/>
</dbReference>
<dbReference type="Proteomes" id="UP000557872">
    <property type="component" value="Unassembled WGS sequence"/>
</dbReference>
<evidence type="ECO:0000313" key="3">
    <source>
        <dbReference type="Proteomes" id="UP000557872"/>
    </source>
</evidence>
<reference evidence="2 3" key="1">
    <citation type="submission" date="2020-07" db="EMBL/GenBank/DDBJ databases">
        <title>Roseicoccus Jingziensis gen. nov., sp. nov., isolated from coastal seawater.</title>
        <authorList>
            <person name="Feng X."/>
        </authorList>
    </citation>
    <scope>NUCLEOTIDE SEQUENCE [LARGE SCALE GENOMIC DNA]</scope>
    <source>
        <strain evidence="2 3">N1E253</strain>
    </source>
</reference>
<dbReference type="Pfam" id="PF00534">
    <property type="entry name" value="Glycos_transf_1"/>
    <property type="match status" value="1"/>
</dbReference>
<accession>A0A851GKD2</accession>
<name>A0A851GKD2_9BACT</name>
<dbReference type="GO" id="GO:0016757">
    <property type="term" value="F:glycosyltransferase activity"/>
    <property type="evidence" value="ECO:0007669"/>
    <property type="project" value="InterPro"/>
</dbReference>
<dbReference type="InterPro" id="IPR050194">
    <property type="entry name" value="Glycosyltransferase_grp1"/>
</dbReference>
<gene>
    <name evidence="2" type="ORF">HW115_06130</name>
</gene>